<name>A0A3P3XM22_9SPIR</name>
<dbReference type="EMBL" id="FWDO01000001">
    <property type="protein sequence ID" value="SLM17335.1"/>
    <property type="molecule type" value="Genomic_DNA"/>
</dbReference>
<organism evidence="2">
    <name type="scientific">uncultured spirochete</name>
    <dbReference type="NCBI Taxonomy" id="156406"/>
    <lineage>
        <taxon>Bacteria</taxon>
        <taxon>Pseudomonadati</taxon>
        <taxon>Spirochaetota</taxon>
        <taxon>Spirochaetia</taxon>
        <taxon>Spirochaetales</taxon>
        <taxon>environmental samples</taxon>
    </lineage>
</organism>
<dbReference type="InterPro" id="IPR035093">
    <property type="entry name" value="RelE/ParE_toxin_dom_sf"/>
</dbReference>
<protein>
    <submittedName>
        <fullName evidence="2">Addiction module toxin, RelE/StbE family</fullName>
    </submittedName>
</protein>
<dbReference type="AlphaFoldDB" id="A0A3P3XM22"/>
<keyword evidence="1" id="KW-1277">Toxin-antitoxin system</keyword>
<evidence type="ECO:0000256" key="1">
    <source>
        <dbReference type="ARBA" id="ARBA00022649"/>
    </source>
</evidence>
<gene>
    <name evidence="2" type="ORF">SPIRO4BDMA_10003</name>
</gene>
<reference evidence="2" key="1">
    <citation type="submission" date="2017-02" db="EMBL/GenBank/DDBJ databases">
        <authorList>
            <person name="Regsiter A."/>
            <person name="William W."/>
        </authorList>
    </citation>
    <scope>NUCLEOTIDE SEQUENCE</scope>
    <source>
        <strain evidence="2">BdmA 4</strain>
    </source>
</reference>
<proteinExistence type="predicted"/>
<accession>A0A3P3XM22</accession>
<dbReference type="Pfam" id="PF05016">
    <property type="entry name" value="ParE_toxin"/>
    <property type="match status" value="1"/>
</dbReference>
<sequence>MSSEKFTVLIYPTAEKDLFEIKEYFETTLKTSAIPLFEKFYASIDILETNPYIHPLLKDAYLQQLGYRMIPIDNFLIFYIVKDGVVQIHWFLYGKRDYSHIL</sequence>
<evidence type="ECO:0000313" key="2">
    <source>
        <dbReference type="EMBL" id="SLM17335.1"/>
    </source>
</evidence>
<dbReference type="NCBIfam" id="TIGR02385">
    <property type="entry name" value="RelE_StbE"/>
    <property type="match status" value="1"/>
</dbReference>
<dbReference type="InterPro" id="IPR007712">
    <property type="entry name" value="RelE/ParE_toxin"/>
</dbReference>
<dbReference type="Gene3D" id="3.30.2310.20">
    <property type="entry name" value="RelE-like"/>
    <property type="match status" value="1"/>
</dbReference>